<name>A0AAE0BFV6_9CHLO</name>
<sequence>APHKWAHLLEDFLRELPAVNAKLGGFPSMPLIWTADFLLTDRAPGCMDQFVLGEINCSCIGFTSQLELAQLVADETISLVTEQKMLKKHVVILEVSGGSHKGPDGFRRDTLPVCDALTDFQGWTVEVVFFSDGRENLIYTHVVNTADAFISRVRAEDISGSEAEAYYDMLNRLQENGVVGLPDPTDMLQASDGAQEAEVTLLMSAYTPLCVMKGGKKEHPSKWESLVEEWLSALAVANPDNKPLSPMYSVDFAPSGDGYKMAKKNYICADFSGHLEFAPVIARNIRAGTVDCKAQRKFVPPPPTLKYVLGAEPPPVEAILPAVKPPSVQPITRKGNTLLLQPENPKYKLCHVGFTAPGGPEFNTDKDKNGYRYDAVPICNGVINAGAYCDLIQYDADKHDEFAAKLESYDAFIVRVNPGQLSAPGVCAGAQERFDSLMTSLVAKGKPVWSSPNVQTCMGAKDSLVQIKDLSCGLVDTMAYYDAAELEVGFKKSAAFQPRVIKQNRGSAGEGIWLCWLQDKEYCANYGDALLEDSDKIKLMEMNDNHVEYHTVAEFLEFCNNGPTEKAGTWTSVFPGKYLEGGKEAGGQLVDQRLLPRIIEGEVRMQMVKDKLFQMIHKKPQDGGMSAVGGISSYTFYEPGDPKYADLEAKFVGRDIPQLMDALHIADQPLPLLWTGDFIPVDGAEPGSTEYVVGEFNCSCVGISKFGAACGPEKCLADVSDEDFAEGMRLTNLMGVNAVEMLDDMKAKAPSSKATMAFGGGSGPGAGLDCCTMNPNNYKVVAECAGGRLVEMSLAAGEADIAHDHPVHYLFVIKGGKLRLTPPPGHTEGAAEVEMPDGAGMVIPPGPHQVTNIGETDVKILFVEPTTACMPCALDDFVSPFDVYPQCYSKVAEDDNWFIAKMSMKPGDQDPPHSHLDHLVYILAGNGITIYPGKEIGEQKMEVPVKPGMALPVPAGHHIVKNTGTEDLDIVFFEMKSGFPFVQQKSARANELLAQPASPKYKLCHVGFTAPGGPEFNTDKDKNGYRYDAVPICNGVINAGAYCDLIQYDADKHDEFAAKLESYDAFIVRVNPGQLSAPGVCAGAQERFDSLMTSLVAKGKPVWSSPNVQTCMGAKDSLVQIKDLSCGLVDTMAYYDAAELEVGFKKSAAFQPRVIKQNRGSAGEGIWLCWLQDKEYCANYGDALLEDSDKIKLMEMNDNHVEYHTVAEFLEFCNNGPTEKAGTWTSVFPGKYLEGGKEAGGQLVDQRLLPRIIEGEVRMQMVKDKLFQMIHKKPQDGGMSAVGGISSYTFYEPGDPKYADLEAKFVGRDIPQLMDALHIADQPLPLLWTGDFIPVDGAEPGSTEYVVGEFNCSCVGISKFGAACGPEKCLADVSDEDFAEGMRLTNLMGVNAVEMLDDMKAKAPSSKATMAFGGGSGPGAGLDCCTMNPNNYKVVAECAGGRLVEMSLAAGEADIAHDHPVHYLFVIKGGKLRLTPPPGHTEGAAEVEMPDGAGMVIPPGPHQVTNIGETDVKILFVEPTTACMPCALDDFVSPFDVYPQCYSKVAEDDNWFIAKMSMKPGDQDPPHSHLDHLVYILAGNGITIYPGKEIGEQKMEVPVKPGMALPVPAGHHIVKNTGTEDLDIVFFEMKSGFPFVQQKSARANELLAQPASPKYKLCHVGFTAPGGPEFNTDKDKNGYRYDAVPICNGVINAGAYCDLIQYDADKHDEFAAKLESYDAFIVRVNPGQLSAPGVCAGAQERFDSLMTSLVAKGKPVWSSPNVQTCMGAKDSLVQIKDLSCGLVDTMAYYDAAELEMGFKKSAAFQPRVIKQNRGSAGEGIWLCWLQDKEYCANYGDALLEDSDKIKLMEMNDNHVEYHTVAEFLEFCNNGPTEKAGTWTSVFPGKYLEGGKEAGGQLVDQRLLPRIIEGEVRMQMVKDKLFQMIHKKPQDGGMSAVGGISSYTFYEPGDPKYADLEAKFVGRDIPQLMDALHIADQPLPLLWTGDFIPVDGAEPGSTEYVVGEFNCSCVGISKFGAACGPEKCLADVSDEDFAEGMRLTNLMGVNAVEMLDDMKAKAPSSKATMAFGGGSGPGAGLDCCTMNPNNYKVVAECAGGRLVEMSLAAGEADIAHDHPVHYLFVIKGGKLRLTPPPGHTEGAAEVEMPDGAGMVIPPGPHQVTNIGETDVKILFVEPTTACMPCALDDFVSPFDVYPQCYSKVAEDDNWFIAKMSMKPGDQDPPHSHLDHLVYILAGNGITIYPGKEIGEQKMEVPVKPGMALPVPAGHHIVKNTGTEDLDIVFFEMKSGFPFVQQKSARANELLAQPASPKYKLCHVGFTAPGGPEFNTDKDKNGYRYDAVPICNGVINAGAYCDLIQYDADKHDEFAAKLESYDAFIVRVNPGQLSAPGVCAGAQERFDSLMTSLVAKGKPVWSSPNVQTCMGAKDSLVQIKDLSCGLVDTMAYYDAAELEMGFKKSAAFQPRVIKQNRGSAGEGIWLCWLQDKEYCANYGDALLEDSDKIKLMEMNDNHVEYHTVAEFLEFCNNGPTEKAGTWTSVFPGKYLEGGKEAGGQLVDQRLLPRIIEGEVRMQMVKDKLFQMIHKKPQDGGMSAVGGISSYTFYEPGDPKYADLEAKFVGRDIPQLMDALHIADQPLPLLWTGDFIPVDGAEPGSTEYVVGEFNCSCVGISKFGAACGPEKCLADVSDEDFAEGMRLTNLMGVNAVEMLDDMKAKL</sequence>
<feature type="domain" description="DUF6815" evidence="2">
    <location>
        <begin position="4"/>
        <end position="61"/>
    </location>
</feature>
<keyword evidence="4" id="KW-1185">Reference proteome</keyword>
<organism evidence="3 4">
    <name type="scientific">Cymbomonas tetramitiformis</name>
    <dbReference type="NCBI Taxonomy" id="36881"/>
    <lineage>
        <taxon>Eukaryota</taxon>
        <taxon>Viridiplantae</taxon>
        <taxon>Chlorophyta</taxon>
        <taxon>Pyramimonadophyceae</taxon>
        <taxon>Pyramimonadales</taxon>
        <taxon>Pyramimonadaceae</taxon>
        <taxon>Cymbomonas</taxon>
    </lineage>
</organism>
<dbReference type="PANTHER" id="PTHR35848:SF6">
    <property type="entry name" value="CUPIN TYPE-2 DOMAIN-CONTAINING PROTEIN"/>
    <property type="match status" value="1"/>
</dbReference>
<evidence type="ECO:0000256" key="1">
    <source>
        <dbReference type="ARBA" id="ARBA00022723"/>
    </source>
</evidence>
<reference evidence="3 4" key="1">
    <citation type="journal article" date="2015" name="Genome Biol. Evol.">
        <title>Comparative Genomics of a Bacterivorous Green Alga Reveals Evolutionary Causalities and Consequences of Phago-Mixotrophic Mode of Nutrition.</title>
        <authorList>
            <person name="Burns J.A."/>
            <person name="Paasch A."/>
            <person name="Narechania A."/>
            <person name="Kim E."/>
        </authorList>
    </citation>
    <scope>NUCLEOTIDE SEQUENCE [LARGE SCALE GENOMIC DNA]</scope>
    <source>
        <strain evidence="3 4">PLY_AMNH</strain>
    </source>
</reference>
<feature type="domain" description="DUF6815" evidence="2">
    <location>
        <begin position="600"/>
        <end position="702"/>
    </location>
</feature>
<dbReference type="CDD" id="cd02208">
    <property type="entry name" value="cupin_RmlC-like"/>
    <property type="match status" value="3"/>
</dbReference>
<keyword evidence="1" id="KW-0479">Metal-binding</keyword>
<dbReference type="EMBL" id="LGRX02035365">
    <property type="protein sequence ID" value="KAK3235115.1"/>
    <property type="molecule type" value="Genomic_DNA"/>
</dbReference>
<protein>
    <recommendedName>
        <fullName evidence="2">DUF6815 domain-containing protein</fullName>
    </recommendedName>
</protein>
<evidence type="ECO:0000313" key="3">
    <source>
        <dbReference type="EMBL" id="KAK3235115.1"/>
    </source>
</evidence>
<comment type="caution">
    <text evidence="3">The sequence shown here is derived from an EMBL/GenBank/DDBJ whole genome shotgun (WGS) entry which is preliminary data.</text>
</comment>
<feature type="non-terminal residue" evidence="3">
    <location>
        <position position="1"/>
    </location>
</feature>
<dbReference type="Pfam" id="PF20668">
    <property type="entry name" value="DUF6815"/>
    <property type="match status" value="5"/>
</dbReference>
<proteinExistence type="predicted"/>
<evidence type="ECO:0000259" key="2">
    <source>
        <dbReference type="Pfam" id="PF20668"/>
    </source>
</evidence>
<dbReference type="SUPFAM" id="SSF51182">
    <property type="entry name" value="RmlC-like cupins"/>
    <property type="match status" value="6"/>
</dbReference>
<dbReference type="InterPro" id="IPR051610">
    <property type="entry name" value="GPI/OXD"/>
</dbReference>
<evidence type="ECO:0000313" key="4">
    <source>
        <dbReference type="Proteomes" id="UP001190700"/>
    </source>
</evidence>
<feature type="domain" description="DUF6815" evidence="2">
    <location>
        <begin position="2562"/>
        <end position="2664"/>
    </location>
</feature>
<dbReference type="InterPro" id="IPR049212">
    <property type="entry name" value="DUF6815"/>
</dbReference>
<dbReference type="Gene3D" id="2.60.120.10">
    <property type="entry name" value="Jelly Rolls"/>
    <property type="match status" value="6"/>
</dbReference>
<dbReference type="GO" id="GO:0046872">
    <property type="term" value="F:metal ion binding"/>
    <property type="evidence" value="ECO:0007669"/>
    <property type="project" value="UniProtKB-KW"/>
</dbReference>
<accession>A0AAE0BFV6</accession>
<dbReference type="PANTHER" id="PTHR35848">
    <property type="entry name" value="OXALATE-BINDING PROTEIN"/>
    <property type="match status" value="1"/>
</dbReference>
<dbReference type="NCBIfam" id="NF033816">
    <property type="entry name" value="Cj0069_fam"/>
    <property type="match status" value="4"/>
</dbReference>
<gene>
    <name evidence="3" type="ORF">CYMTET_54667</name>
</gene>
<dbReference type="InterPro" id="IPR014710">
    <property type="entry name" value="RmlC-like_jellyroll"/>
</dbReference>
<feature type="domain" description="DUF6815" evidence="2">
    <location>
        <begin position="1254"/>
        <end position="1356"/>
    </location>
</feature>
<dbReference type="InterPro" id="IPR011051">
    <property type="entry name" value="RmlC_Cupin_sf"/>
</dbReference>
<feature type="domain" description="DUF6815" evidence="2">
    <location>
        <begin position="1908"/>
        <end position="2010"/>
    </location>
</feature>
<dbReference type="Proteomes" id="UP001190700">
    <property type="component" value="Unassembled WGS sequence"/>
</dbReference>